<reference evidence="1" key="1">
    <citation type="submission" date="2022-04" db="EMBL/GenBank/DDBJ databases">
        <title>Roseibium sp. CAU 1639 isolated from mud.</title>
        <authorList>
            <person name="Kim W."/>
        </authorList>
    </citation>
    <scope>NUCLEOTIDE SEQUENCE</scope>
    <source>
        <strain evidence="1">CAU 1639</strain>
    </source>
</reference>
<dbReference type="RefSeq" id="WP_248157266.1">
    <property type="nucleotide sequence ID" value="NZ_JALNMJ010000017.1"/>
</dbReference>
<accession>A0ABT0GYU0</accession>
<proteinExistence type="predicted"/>
<name>A0ABT0GYU0_9HYPH</name>
<dbReference type="Proteomes" id="UP001431221">
    <property type="component" value="Unassembled WGS sequence"/>
</dbReference>
<sequence>MKHFTEETVVDRSSAGKLADIITVAAESLSKLGDEPSLAYGDLTESPGDGTDEYYAKVQVGGKKGERTAYSLWAAVCCFEAKGEQTSLVKLKSWDFAGLSESSSVLHDFPDKQLFEDGAVAEPPILAQMQEIIRELEKSNWRDLSEKAFSSKKLPGLGVYLFHGGIWLVRRSNTPMAATTSKPKRAGFGAELWHLTSEGSLVHCAQAELSRDPRTKGLGTNAATPPIDLTDINTAAVDRVTGAAGNWLLPSETASSTAESEASRKEIAQLLEELANEIRRCTPNPVTYLLGKSRDEHASACSEIHMVGNRFKSSFGRRYNWDSKIKVSEHGGLESAPDVINEMGILFDEVFKQNRKNKPKVEFKDLFAAAFSAPLEDYDQLYLKVTPKELFFTRGFTLFRLFEGHLLPDRVLSAAEIETQYFSPERAD</sequence>
<evidence type="ECO:0000313" key="1">
    <source>
        <dbReference type="EMBL" id="MCK7614602.1"/>
    </source>
</evidence>
<comment type="caution">
    <text evidence="1">The sequence shown here is derived from an EMBL/GenBank/DDBJ whole genome shotgun (WGS) entry which is preliminary data.</text>
</comment>
<keyword evidence="2" id="KW-1185">Reference proteome</keyword>
<gene>
    <name evidence="1" type="ORF">M0H32_20740</name>
</gene>
<organism evidence="1 2">
    <name type="scientific">Roseibium sediminicola</name>
    <dbReference type="NCBI Taxonomy" id="2933272"/>
    <lineage>
        <taxon>Bacteria</taxon>
        <taxon>Pseudomonadati</taxon>
        <taxon>Pseudomonadota</taxon>
        <taxon>Alphaproteobacteria</taxon>
        <taxon>Hyphomicrobiales</taxon>
        <taxon>Stappiaceae</taxon>
        <taxon>Roseibium</taxon>
    </lineage>
</organism>
<evidence type="ECO:0000313" key="2">
    <source>
        <dbReference type="Proteomes" id="UP001431221"/>
    </source>
</evidence>
<dbReference type="EMBL" id="JALNMJ010000017">
    <property type="protein sequence ID" value="MCK7614602.1"/>
    <property type="molecule type" value="Genomic_DNA"/>
</dbReference>
<protein>
    <submittedName>
        <fullName evidence="1">Uncharacterized protein</fullName>
    </submittedName>
</protein>